<dbReference type="EMBL" id="BK015301">
    <property type="protein sequence ID" value="DAE00279.1"/>
    <property type="molecule type" value="Genomic_DNA"/>
</dbReference>
<reference evidence="1" key="1">
    <citation type="journal article" date="2021" name="Proc. Natl. Acad. Sci. U.S.A.">
        <title>A Catalog of Tens of Thousands of Viruses from Human Metagenomes Reveals Hidden Associations with Chronic Diseases.</title>
        <authorList>
            <person name="Tisza M.J."/>
            <person name="Buck C.B."/>
        </authorList>
    </citation>
    <scope>NUCLEOTIDE SEQUENCE</scope>
    <source>
        <strain evidence="1">CtLnO19</strain>
    </source>
</reference>
<protein>
    <submittedName>
        <fullName evidence="1">Uncharacterized protein</fullName>
    </submittedName>
</protein>
<accession>A0A8S5NZL8</accession>
<sequence length="59" mass="6792">MALFNILSKSETDYSFAEHFVPKLEGAPEEEQSRLEELRRIYIGEKLGKAPEEVQLINP</sequence>
<evidence type="ECO:0000313" key="1">
    <source>
        <dbReference type="EMBL" id="DAE00279.1"/>
    </source>
</evidence>
<proteinExistence type="predicted"/>
<organism evidence="1">
    <name type="scientific">Myoviridae sp. ctLnO19</name>
    <dbReference type="NCBI Taxonomy" id="2825085"/>
    <lineage>
        <taxon>Viruses</taxon>
        <taxon>Duplodnaviria</taxon>
        <taxon>Heunggongvirae</taxon>
        <taxon>Uroviricota</taxon>
        <taxon>Caudoviricetes</taxon>
    </lineage>
</organism>
<name>A0A8S5NZL8_9CAUD</name>